<gene>
    <name evidence="2" type="ORF">ACFOZY_09255</name>
</gene>
<comment type="caution">
    <text evidence="2">The sequence shown here is derived from an EMBL/GenBank/DDBJ whole genome shotgun (WGS) entry which is preliminary data.</text>
</comment>
<feature type="transmembrane region" description="Helical" evidence="1">
    <location>
        <begin position="28"/>
        <end position="57"/>
    </location>
</feature>
<sequence>MKNPFVAALLSFFWTGLGQIYNGQLFKGLISIVIQIVNVFLMVIVIGFLTFAIFWLWGIYDAYTTAEDMNKGLK</sequence>
<keyword evidence="1" id="KW-0812">Transmembrane</keyword>
<evidence type="ECO:0000313" key="3">
    <source>
        <dbReference type="Proteomes" id="UP001595817"/>
    </source>
</evidence>
<protein>
    <recommendedName>
        <fullName evidence="4">TM2 domain-containing protein</fullName>
    </recommendedName>
</protein>
<accession>A0ABV8X5M8</accession>
<dbReference type="RefSeq" id="WP_378154618.1">
    <property type="nucleotide sequence ID" value="NZ_JBHSEC010000019.1"/>
</dbReference>
<keyword evidence="3" id="KW-1185">Reference proteome</keyword>
<proteinExistence type="predicted"/>
<evidence type="ECO:0008006" key="4">
    <source>
        <dbReference type="Google" id="ProtNLM"/>
    </source>
</evidence>
<organism evidence="2 3">
    <name type="scientific">Chungangia koreensis</name>
    <dbReference type="NCBI Taxonomy" id="752657"/>
    <lineage>
        <taxon>Bacteria</taxon>
        <taxon>Bacillati</taxon>
        <taxon>Bacillota</taxon>
        <taxon>Bacilli</taxon>
        <taxon>Lactobacillales</taxon>
        <taxon>Chungangia</taxon>
    </lineage>
</organism>
<keyword evidence="1" id="KW-0472">Membrane</keyword>
<keyword evidence="1" id="KW-1133">Transmembrane helix</keyword>
<evidence type="ECO:0000256" key="1">
    <source>
        <dbReference type="SAM" id="Phobius"/>
    </source>
</evidence>
<dbReference type="Proteomes" id="UP001595817">
    <property type="component" value="Unassembled WGS sequence"/>
</dbReference>
<evidence type="ECO:0000313" key="2">
    <source>
        <dbReference type="EMBL" id="MFC4410598.1"/>
    </source>
</evidence>
<reference evidence="3" key="1">
    <citation type="journal article" date="2019" name="Int. J. Syst. Evol. Microbiol.">
        <title>The Global Catalogue of Microorganisms (GCM) 10K type strain sequencing project: providing services to taxonomists for standard genome sequencing and annotation.</title>
        <authorList>
            <consortium name="The Broad Institute Genomics Platform"/>
            <consortium name="The Broad Institute Genome Sequencing Center for Infectious Disease"/>
            <person name="Wu L."/>
            <person name="Ma J."/>
        </authorList>
    </citation>
    <scope>NUCLEOTIDE SEQUENCE [LARGE SCALE GENOMIC DNA]</scope>
    <source>
        <strain evidence="3">CCUG 59778</strain>
    </source>
</reference>
<dbReference type="EMBL" id="JBHSEC010000019">
    <property type="protein sequence ID" value="MFC4410598.1"/>
    <property type="molecule type" value="Genomic_DNA"/>
</dbReference>
<name>A0ABV8X5M8_9LACT</name>